<evidence type="ECO:0000313" key="2">
    <source>
        <dbReference type="Proteomes" id="UP000647587"/>
    </source>
</evidence>
<dbReference type="EMBL" id="BMPP01000041">
    <property type="protein sequence ID" value="GGK43587.1"/>
    <property type="molecule type" value="Genomic_DNA"/>
</dbReference>
<keyword evidence="2" id="KW-1185">Reference proteome</keyword>
<reference evidence="2" key="1">
    <citation type="journal article" date="2019" name="Int. J. Syst. Evol. Microbiol.">
        <title>The Global Catalogue of Microorganisms (GCM) 10K type strain sequencing project: providing services to taxonomists for standard genome sequencing and annotation.</title>
        <authorList>
            <consortium name="The Broad Institute Genomics Platform"/>
            <consortium name="The Broad Institute Genome Sequencing Center for Infectious Disease"/>
            <person name="Wu L."/>
            <person name="Ma J."/>
        </authorList>
    </citation>
    <scope>NUCLEOTIDE SEQUENCE [LARGE SCALE GENOMIC DNA]</scope>
    <source>
        <strain evidence="2">JCM 30331</strain>
    </source>
</reference>
<sequence length="75" mass="8304">MLTVHLHLTNGDTILLEMSLSEKNRFSRTLNQATLPSLPFVAVVNGMTVEIPWRSVGYVSSCPRMQSTIVQEAAD</sequence>
<evidence type="ECO:0008006" key="3">
    <source>
        <dbReference type="Google" id="ProtNLM"/>
    </source>
</evidence>
<comment type="caution">
    <text evidence="1">The sequence shown here is derived from an EMBL/GenBank/DDBJ whole genome shotgun (WGS) entry which is preliminary data.</text>
</comment>
<accession>A0ABQ2F378</accession>
<evidence type="ECO:0000313" key="1">
    <source>
        <dbReference type="EMBL" id="GGK43587.1"/>
    </source>
</evidence>
<protein>
    <recommendedName>
        <fullName evidence="3">DUF2442 domain-containing protein</fullName>
    </recommendedName>
</protein>
<organism evidence="1 2">
    <name type="scientific">Deinococcus malanensis</name>
    <dbReference type="NCBI Taxonomy" id="1706855"/>
    <lineage>
        <taxon>Bacteria</taxon>
        <taxon>Thermotogati</taxon>
        <taxon>Deinococcota</taxon>
        <taxon>Deinococci</taxon>
        <taxon>Deinococcales</taxon>
        <taxon>Deinococcaceae</taxon>
        <taxon>Deinococcus</taxon>
    </lineage>
</organism>
<dbReference type="RefSeq" id="WP_189012248.1">
    <property type="nucleotide sequence ID" value="NZ_BMPP01000041.1"/>
</dbReference>
<name>A0ABQ2F378_9DEIO</name>
<dbReference type="Proteomes" id="UP000647587">
    <property type="component" value="Unassembled WGS sequence"/>
</dbReference>
<proteinExistence type="predicted"/>
<gene>
    <name evidence="1" type="ORF">GCM10008955_41680</name>
</gene>